<dbReference type="OrthoDB" id="6927135at2759"/>
<evidence type="ECO:0000259" key="1">
    <source>
        <dbReference type="Pfam" id="PF00078"/>
    </source>
</evidence>
<accession>A0A8S4QCS6</accession>
<protein>
    <submittedName>
        <fullName evidence="2">Jg6221 protein</fullName>
    </submittedName>
</protein>
<organism evidence="2 3">
    <name type="scientific">Pararge aegeria aegeria</name>
    <dbReference type="NCBI Taxonomy" id="348720"/>
    <lineage>
        <taxon>Eukaryota</taxon>
        <taxon>Metazoa</taxon>
        <taxon>Ecdysozoa</taxon>
        <taxon>Arthropoda</taxon>
        <taxon>Hexapoda</taxon>
        <taxon>Insecta</taxon>
        <taxon>Pterygota</taxon>
        <taxon>Neoptera</taxon>
        <taxon>Endopterygota</taxon>
        <taxon>Lepidoptera</taxon>
        <taxon>Glossata</taxon>
        <taxon>Ditrysia</taxon>
        <taxon>Papilionoidea</taxon>
        <taxon>Nymphalidae</taxon>
        <taxon>Satyrinae</taxon>
        <taxon>Satyrini</taxon>
        <taxon>Parargina</taxon>
        <taxon>Pararge</taxon>
    </lineage>
</organism>
<proteinExistence type="predicted"/>
<evidence type="ECO:0000313" key="2">
    <source>
        <dbReference type="EMBL" id="CAH2207444.1"/>
    </source>
</evidence>
<comment type="caution">
    <text evidence="2">The sequence shown here is derived from an EMBL/GenBank/DDBJ whole genome shotgun (WGS) entry which is preliminary data.</text>
</comment>
<feature type="domain" description="Reverse transcriptase" evidence="1">
    <location>
        <begin position="20"/>
        <end position="91"/>
    </location>
</feature>
<gene>
    <name evidence="2" type="primary">jg6221</name>
    <name evidence="2" type="ORF">PAEG_LOCUS65</name>
</gene>
<dbReference type="Proteomes" id="UP000838756">
    <property type="component" value="Unassembled WGS sequence"/>
</dbReference>
<dbReference type="Pfam" id="PF00078">
    <property type="entry name" value="RVT_1"/>
    <property type="match status" value="1"/>
</dbReference>
<dbReference type="InterPro" id="IPR000477">
    <property type="entry name" value="RT_dom"/>
</dbReference>
<evidence type="ECO:0000313" key="3">
    <source>
        <dbReference type="Proteomes" id="UP000838756"/>
    </source>
</evidence>
<reference evidence="2" key="1">
    <citation type="submission" date="2022-03" db="EMBL/GenBank/DDBJ databases">
        <authorList>
            <person name="Lindestad O."/>
        </authorList>
    </citation>
    <scope>NUCLEOTIDE SEQUENCE</scope>
</reference>
<sequence length="140" mass="15603">MMLTVSQFTLWKARLKAPYLGPLHFLTYVNSLSNTIKKCEIYQFADDTCLVAAGNNVEDALSQLQADFDSLAKWSHDVGLVLNANKTKLIYISSSHNRSKSKPKLIAHSHHCLHVKTAIDPMACTCGAIEQAHLPWASHR</sequence>
<keyword evidence="3" id="KW-1185">Reference proteome</keyword>
<dbReference type="AlphaFoldDB" id="A0A8S4QCS6"/>
<dbReference type="EMBL" id="CAKXAJ010000216">
    <property type="protein sequence ID" value="CAH2207444.1"/>
    <property type="molecule type" value="Genomic_DNA"/>
</dbReference>
<name>A0A8S4QCS6_9NEOP</name>